<dbReference type="InterPro" id="IPR036719">
    <property type="entry name" value="Neuro-gated_channel_TM_sf"/>
</dbReference>
<evidence type="ECO:0000256" key="2">
    <source>
        <dbReference type="ARBA" id="ARBA00022692"/>
    </source>
</evidence>
<keyword evidence="6" id="KW-0732">Signal</keyword>
<dbReference type="Gene3D" id="2.70.170.10">
    <property type="entry name" value="Neurotransmitter-gated ion-channel ligand-binding domain"/>
    <property type="match status" value="1"/>
</dbReference>
<evidence type="ECO:0000256" key="1">
    <source>
        <dbReference type="ARBA" id="ARBA00004141"/>
    </source>
</evidence>
<dbReference type="SUPFAM" id="SSF90112">
    <property type="entry name" value="Neurotransmitter-gated ion-channel transmembrane pore"/>
    <property type="match status" value="1"/>
</dbReference>
<keyword evidence="2 5" id="KW-0812">Transmembrane</keyword>
<feature type="transmembrane region" description="Helical" evidence="5">
    <location>
        <begin position="264"/>
        <end position="285"/>
    </location>
</feature>
<dbReference type="AlphaFoldDB" id="A0A7S0R999"/>
<evidence type="ECO:0000256" key="3">
    <source>
        <dbReference type="ARBA" id="ARBA00022989"/>
    </source>
</evidence>
<feature type="transmembrane region" description="Helical" evidence="5">
    <location>
        <begin position="387"/>
        <end position="404"/>
    </location>
</feature>
<feature type="chain" id="PRO_5030733006" description="Neurotransmitter-gated ion-channel ligand-binding domain-containing protein" evidence="6">
    <location>
        <begin position="21"/>
        <end position="406"/>
    </location>
</feature>
<gene>
    <name evidence="8" type="ORF">POBO1169_LOCUS10696</name>
</gene>
<reference evidence="8" key="1">
    <citation type="submission" date="2021-01" db="EMBL/GenBank/DDBJ databases">
        <authorList>
            <person name="Corre E."/>
            <person name="Pelletier E."/>
            <person name="Niang G."/>
            <person name="Scheremetjew M."/>
            <person name="Finn R."/>
            <person name="Kale V."/>
            <person name="Holt S."/>
            <person name="Cochrane G."/>
            <person name="Meng A."/>
            <person name="Brown T."/>
            <person name="Cohen L."/>
        </authorList>
    </citation>
    <scope>NUCLEOTIDE SEQUENCE</scope>
    <source>
        <strain evidence="8">CCMP722</strain>
    </source>
</reference>
<dbReference type="GO" id="GO:0005230">
    <property type="term" value="F:extracellular ligand-gated monoatomic ion channel activity"/>
    <property type="evidence" value="ECO:0007669"/>
    <property type="project" value="InterPro"/>
</dbReference>
<dbReference type="GO" id="GO:0016020">
    <property type="term" value="C:membrane"/>
    <property type="evidence" value="ECO:0007669"/>
    <property type="project" value="UniProtKB-SubCell"/>
</dbReference>
<comment type="subcellular location">
    <subcellularLocation>
        <location evidence="1">Membrane</location>
        <topology evidence="1">Multi-pass membrane protein</topology>
    </subcellularLocation>
</comment>
<keyword evidence="4 5" id="KW-0472">Membrane</keyword>
<dbReference type="InterPro" id="IPR036734">
    <property type="entry name" value="Neur_chan_lig-bd_sf"/>
</dbReference>
<keyword evidence="3 5" id="KW-1133">Transmembrane helix</keyword>
<accession>A0A7S0R999</accession>
<protein>
    <recommendedName>
        <fullName evidence="7">Neurotransmitter-gated ion-channel ligand-binding domain-containing protein</fullName>
    </recommendedName>
</protein>
<dbReference type="EMBL" id="HBFA01020907">
    <property type="protein sequence ID" value="CAD8670993.1"/>
    <property type="molecule type" value="Transcribed_RNA"/>
</dbReference>
<feature type="signal peptide" evidence="6">
    <location>
        <begin position="1"/>
        <end position="20"/>
    </location>
</feature>
<dbReference type="Gene3D" id="1.20.58.390">
    <property type="entry name" value="Neurotransmitter-gated ion-channel transmembrane domain"/>
    <property type="match status" value="1"/>
</dbReference>
<dbReference type="InterPro" id="IPR006202">
    <property type="entry name" value="Neur_chan_lig-bd"/>
</dbReference>
<name>A0A7S0R999_9CHLO</name>
<proteinExistence type="predicted"/>
<dbReference type="InterPro" id="IPR038050">
    <property type="entry name" value="Neuro_actylchol_rec"/>
</dbReference>
<dbReference type="PANTHER" id="PTHR18945">
    <property type="entry name" value="NEUROTRANSMITTER GATED ION CHANNEL"/>
    <property type="match status" value="1"/>
</dbReference>
<dbReference type="Pfam" id="PF02931">
    <property type="entry name" value="Neur_chan_LBD"/>
    <property type="match status" value="1"/>
</dbReference>
<dbReference type="SUPFAM" id="SSF63712">
    <property type="entry name" value="Nicotinic receptor ligand binding domain-like"/>
    <property type="match status" value="1"/>
</dbReference>
<evidence type="ECO:0000259" key="7">
    <source>
        <dbReference type="Pfam" id="PF02931"/>
    </source>
</evidence>
<feature type="transmembrane region" description="Helical" evidence="5">
    <location>
        <begin position="330"/>
        <end position="350"/>
    </location>
</feature>
<evidence type="ECO:0000313" key="8">
    <source>
        <dbReference type="EMBL" id="CAD8670993.1"/>
    </source>
</evidence>
<evidence type="ECO:0000256" key="6">
    <source>
        <dbReference type="SAM" id="SignalP"/>
    </source>
</evidence>
<feature type="domain" description="Neurotransmitter-gated ion-channel ligand-binding" evidence="7">
    <location>
        <begin position="37"/>
        <end position="263"/>
    </location>
</feature>
<evidence type="ECO:0000256" key="4">
    <source>
        <dbReference type="ARBA" id="ARBA00023136"/>
    </source>
</evidence>
<dbReference type="InterPro" id="IPR006201">
    <property type="entry name" value="Neur_channel"/>
</dbReference>
<organism evidence="8">
    <name type="scientific">Pyramimonas obovata</name>
    <dbReference type="NCBI Taxonomy" id="1411642"/>
    <lineage>
        <taxon>Eukaryota</taxon>
        <taxon>Viridiplantae</taxon>
        <taxon>Chlorophyta</taxon>
        <taxon>Pyramimonadophyceae</taxon>
        <taxon>Pyramimonadales</taxon>
        <taxon>Pyramimonadaceae</taxon>
        <taxon>Pyramimonas</taxon>
        <taxon>Pyramimonas incertae sedis</taxon>
    </lineage>
</organism>
<dbReference type="GO" id="GO:0004888">
    <property type="term" value="F:transmembrane signaling receptor activity"/>
    <property type="evidence" value="ECO:0007669"/>
    <property type="project" value="InterPro"/>
</dbReference>
<sequence>MSRLSSVVLCLVALANSCLGETPYCNPSDLDAETEDALFKLLISNSSYSSLDRPKVATNATYGLAGVPEYVEFEVRVDNIWDISSKKTTFEYKSEVWLQWVDCRLAFKEPKRGGTISTIVMSYNTLLETFSDVLLWFPIPLDYSAIMRASSNTRTMIIYIEPSGVLRARLPQRGTARCPMNFREVPFDRHTCTLTYASPEYDVSEIRYVLTSTPAKFSGSTTNAEWDIEELTAQLTSKRVDLSDNRGFVYSAVDVAFRIRRQPYYYITQAVLPTLLFWAISYVGFFISWSVAPARSAIHMSAILILVNHLKNVSDTLPTISYKTWLSQYVASHLVIVGLQMCAFAATFYCNTKLGELKKAESLGGGDGGFARKIYTYLSHLDKVSRVHFFAVVFILNTVFMVIADV</sequence>
<evidence type="ECO:0000256" key="5">
    <source>
        <dbReference type="SAM" id="Phobius"/>
    </source>
</evidence>